<dbReference type="Pfam" id="PF04075">
    <property type="entry name" value="F420H2_quin_red"/>
    <property type="match status" value="1"/>
</dbReference>
<dbReference type="AlphaFoldDB" id="A0A537L593"/>
<dbReference type="Proteomes" id="UP000319353">
    <property type="component" value="Unassembled WGS sequence"/>
</dbReference>
<dbReference type="NCBIfam" id="TIGR00026">
    <property type="entry name" value="hi_GC_TIGR00026"/>
    <property type="match status" value="1"/>
</dbReference>
<proteinExistence type="predicted"/>
<comment type="caution">
    <text evidence="2">The sequence shown here is derived from an EMBL/GenBank/DDBJ whole genome shotgun (WGS) entry which is preliminary data.</text>
</comment>
<accession>A0A537L593</accession>
<feature type="compositionally biased region" description="Basic residues" evidence="1">
    <location>
        <begin position="1"/>
        <end position="11"/>
    </location>
</feature>
<reference evidence="2 3" key="1">
    <citation type="journal article" date="2019" name="Nat. Microbiol.">
        <title>Mediterranean grassland soil C-N compound turnover is dependent on rainfall and depth, and is mediated by genomically divergent microorganisms.</title>
        <authorList>
            <person name="Diamond S."/>
            <person name="Andeer P.F."/>
            <person name="Li Z."/>
            <person name="Crits-Christoph A."/>
            <person name="Burstein D."/>
            <person name="Anantharaman K."/>
            <person name="Lane K.R."/>
            <person name="Thomas B.C."/>
            <person name="Pan C."/>
            <person name="Northen T.R."/>
            <person name="Banfield J.F."/>
        </authorList>
    </citation>
    <scope>NUCLEOTIDE SEQUENCE [LARGE SCALE GENOMIC DNA]</scope>
    <source>
        <strain evidence="2">NP_4</strain>
    </source>
</reference>
<name>A0A537L593_9BACT</name>
<dbReference type="InterPro" id="IPR004378">
    <property type="entry name" value="F420H2_quin_Rdtase"/>
</dbReference>
<evidence type="ECO:0000313" key="2">
    <source>
        <dbReference type="EMBL" id="TMJ03168.1"/>
    </source>
</evidence>
<dbReference type="InterPro" id="IPR012349">
    <property type="entry name" value="Split_barrel_FMN-bd"/>
</dbReference>
<evidence type="ECO:0000313" key="3">
    <source>
        <dbReference type="Proteomes" id="UP000319353"/>
    </source>
</evidence>
<feature type="region of interest" description="Disordered" evidence="1">
    <location>
        <begin position="1"/>
        <end position="48"/>
    </location>
</feature>
<dbReference type="SUPFAM" id="SSF50475">
    <property type="entry name" value="FMN-binding split barrel"/>
    <property type="match status" value="1"/>
</dbReference>
<feature type="compositionally biased region" description="Low complexity" evidence="1">
    <location>
        <begin position="36"/>
        <end position="48"/>
    </location>
</feature>
<evidence type="ECO:0000256" key="1">
    <source>
        <dbReference type="SAM" id="MobiDB-lite"/>
    </source>
</evidence>
<dbReference type="GO" id="GO:0016491">
    <property type="term" value="F:oxidoreductase activity"/>
    <property type="evidence" value="ECO:0007669"/>
    <property type="project" value="InterPro"/>
</dbReference>
<organism evidence="2 3">
    <name type="scientific">Candidatus Segetimicrobium genomatis</name>
    <dbReference type="NCBI Taxonomy" id="2569760"/>
    <lineage>
        <taxon>Bacteria</taxon>
        <taxon>Bacillati</taxon>
        <taxon>Candidatus Sysuimicrobiota</taxon>
        <taxon>Candidatus Sysuimicrobiia</taxon>
        <taxon>Candidatus Sysuimicrobiales</taxon>
        <taxon>Candidatus Segetimicrobiaceae</taxon>
        <taxon>Candidatus Segetimicrobium</taxon>
    </lineage>
</organism>
<sequence length="183" mass="20451">MDCARRWRRHSMAADRQPHRRAGQRLQWGPHRAQTRAAAGSDGRAGGTCAPGAAGGEAEALMPGETSDLQVLAGAPIVRLTTIGRRTKRPRTVELWFAYHEGRIYLLGHPESNWVRNVAANPRVTLEVDEITFEGAARIVDSARSQVYQLFQNKYSTEQVSYWYGGECAQRRTIEIVLRLAAH</sequence>
<dbReference type="Gene3D" id="2.30.110.10">
    <property type="entry name" value="Electron Transport, Fmn-binding Protein, Chain A"/>
    <property type="match status" value="1"/>
</dbReference>
<protein>
    <submittedName>
        <fullName evidence="2">Nitroreductase family deazaflavin-dependent oxidoreductase</fullName>
    </submittedName>
</protein>
<gene>
    <name evidence="2" type="ORF">E6H01_05485</name>
</gene>
<dbReference type="EMBL" id="VBAL01000062">
    <property type="protein sequence ID" value="TMJ03168.1"/>
    <property type="molecule type" value="Genomic_DNA"/>
</dbReference>